<feature type="transmembrane region" description="Helical" evidence="6">
    <location>
        <begin position="62"/>
        <end position="84"/>
    </location>
</feature>
<dbReference type="InterPro" id="IPR051790">
    <property type="entry name" value="Cytochrome_c-biogenesis_DsbD"/>
</dbReference>
<comment type="caution">
    <text evidence="8">The sequence shown here is derived from an EMBL/GenBank/DDBJ whole genome shotgun (WGS) entry which is preliminary data.</text>
</comment>
<evidence type="ECO:0000256" key="2">
    <source>
        <dbReference type="ARBA" id="ARBA00006143"/>
    </source>
</evidence>
<name>A0A1F8F781_9BACT</name>
<protein>
    <recommendedName>
        <fullName evidence="7">Cytochrome C biogenesis protein transmembrane domain-containing protein</fullName>
    </recommendedName>
</protein>
<evidence type="ECO:0000256" key="4">
    <source>
        <dbReference type="ARBA" id="ARBA00022989"/>
    </source>
</evidence>
<feature type="transmembrane region" description="Helical" evidence="6">
    <location>
        <begin position="96"/>
        <end position="117"/>
    </location>
</feature>
<evidence type="ECO:0000313" key="8">
    <source>
        <dbReference type="EMBL" id="OGN08116.1"/>
    </source>
</evidence>
<reference evidence="8 9" key="1">
    <citation type="journal article" date="2016" name="Nat. Commun.">
        <title>Thousands of microbial genomes shed light on interconnected biogeochemical processes in an aquifer system.</title>
        <authorList>
            <person name="Anantharaman K."/>
            <person name="Brown C.T."/>
            <person name="Hug L.A."/>
            <person name="Sharon I."/>
            <person name="Castelle C.J."/>
            <person name="Probst A.J."/>
            <person name="Thomas B.C."/>
            <person name="Singh A."/>
            <person name="Wilkins M.J."/>
            <person name="Karaoz U."/>
            <person name="Brodie E.L."/>
            <person name="Williams K.H."/>
            <person name="Hubbard S.S."/>
            <person name="Banfield J.F."/>
        </authorList>
    </citation>
    <scope>NUCLEOTIDE SEQUENCE [LARGE SCALE GENOMIC DNA]</scope>
</reference>
<sequence>MMADIGLGFIMSSFIAGVFTFLAPCTLPLIPAFLGVISGIGHQELNNPEKLKTLRWRIFSNAFFYVLGFSLVFISFGVAFSLLGKIFLIRVWLERLGGLLIILFGLSLIGWLKLPWLNNSTVISAPSLYQKTSKINSFSIGALFALGWSPCVGPLLGSIFLLASSSTTIHQGTLLLAVFSLGLALPFLVTALLIGKVIGALASWGKFLQIINMIAGISLIMLGILLFSNQFGIVFGTIQGYFYRFQFYEEFINKFF</sequence>
<feature type="transmembrane region" description="Helical" evidence="6">
    <location>
        <begin position="174"/>
        <end position="195"/>
    </location>
</feature>
<comment type="similarity">
    <text evidence="2">Belongs to the DsbD family.</text>
</comment>
<dbReference type="InterPro" id="IPR003834">
    <property type="entry name" value="Cyt_c_assmbl_TM_dom"/>
</dbReference>
<feature type="transmembrane region" description="Helical" evidence="6">
    <location>
        <begin position="12"/>
        <end position="42"/>
    </location>
</feature>
<evidence type="ECO:0000313" key="9">
    <source>
        <dbReference type="Proteomes" id="UP000177167"/>
    </source>
</evidence>
<dbReference type="PANTHER" id="PTHR31272:SF4">
    <property type="entry name" value="CYTOCHROME C-TYPE BIOGENESIS PROTEIN HI_1454-RELATED"/>
    <property type="match status" value="1"/>
</dbReference>
<gene>
    <name evidence="8" type="ORF">A3J46_06230</name>
</gene>
<dbReference type="AlphaFoldDB" id="A0A1F8F781"/>
<keyword evidence="4 6" id="KW-1133">Transmembrane helix</keyword>
<evidence type="ECO:0000259" key="7">
    <source>
        <dbReference type="Pfam" id="PF02683"/>
    </source>
</evidence>
<proteinExistence type="inferred from homology"/>
<evidence type="ECO:0000256" key="3">
    <source>
        <dbReference type="ARBA" id="ARBA00022692"/>
    </source>
</evidence>
<organism evidence="8 9">
    <name type="scientific">Candidatus Yanofskybacteria bacterium RIFCSPHIGHO2_02_FULL_41_11</name>
    <dbReference type="NCBI Taxonomy" id="1802675"/>
    <lineage>
        <taxon>Bacteria</taxon>
        <taxon>Candidatus Yanofskyibacteriota</taxon>
    </lineage>
</organism>
<accession>A0A1F8F781</accession>
<evidence type="ECO:0000256" key="6">
    <source>
        <dbReference type="SAM" id="Phobius"/>
    </source>
</evidence>
<keyword evidence="5 6" id="KW-0472">Membrane</keyword>
<dbReference type="GO" id="GO:0016020">
    <property type="term" value="C:membrane"/>
    <property type="evidence" value="ECO:0007669"/>
    <property type="project" value="UniProtKB-SubCell"/>
</dbReference>
<feature type="transmembrane region" description="Helical" evidence="6">
    <location>
        <begin position="207"/>
        <end position="227"/>
    </location>
</feature>
<evidence type="ECO:0000256" key="1">
    <source>
        <dbReference type="ARBA" id="ARBA00004141"/>
    </source>
</evidence>
<feature type="domain" description="Cytochrome C biogenesis protein transmembrane" evidence="7">
    <location>
        <begin position="10"/>
        <end position="228"/>
    </location>
</feature>
<comment type="subcellular location">
    <subcellularLocation>
        <location evidence="1">Membrane</location>
        <topology evidence="1">Multi-pass membrane protein</topology>
    </subcellularLocation>
</comment>
<dbReference type="Proteomes" id="UP000177167">
    <property type="component" value="Unassembled WGS sequence"/>
</dbReference>
<dbReference type="GO" id="GO:0017004">
    <property type="term" value="P:cytochrome complex assembly"/>
    <property type="evidence" value="ECO:0007669"/>
    <property type="project" value="InterPro"/>
</dbReference>
<dbReference type="Pfam" id="PF02683">
    <property type="entry name" value="DsbD_TM"/>
    <property type="match status" value="1"/>
</dbReference>
<dbReference type="PANTHER" id="PTHR31272">
    <property type="entry name" value="CYTOCHROME C-TYPE BIOGENESIS PROTEIN HI_1454-RELATED"/>
    <property type="match status" value="1"/>
</dbReference>
<feature type="transmembrane region" description="Helical" evidence="6">
    <location>
        <begin position="137"/>
        <end position="162"/>
    </location>
</feature>
<keyword evidence="3 6" id="KW-0812">Transmembrane</keyword>
<evidence type="ECO:0000256" key="5">
    <source>
        <dbReference type="ARBA" id="ARBA00023136"/>
    </source>
</evidence>
<dbReference type="EMBL" id="MGJP01000068">
    <property type="protein sequence ID" value="OGN08116.1"/>
    <property type="molecule type" value="Genomic_DNA"/>
</dbReference>